<evidence type="ECO:0000313" key="2">
    <source>
        <dbReference type="EMBL" id="KAF3860888.1"/>
    </source>
</evidence>
<gene>
    <name evidence="2" type="ORF">F7725_001143</name>
</gene>
<keyword evidence="3" id="KW-1185">Reference proteome</keyword>
<dbReference type="AlphaFoldDB" id="A0A7J5ZKI4"/>
<proteinExistence type="predicted"/>
<dbReference type="Proteomes" id="UP000518266">
    <property type="component" value="Unassembled WGS sequence"/>
</dbReference>
<sequence length="124" mass="13106">MKPLYRSLLILPKHVVLFALHVLKVKVAAGHALVDVLDVVAGGLEVSGGIVGAGGEDLGEIKQQTENLQRLCEDHWETSLEQGHADFWSMGSSSSSAGSISASGSPVSTVVLMMAMYFPWAATL</sequence>
<dbReference type="EMBL" id="JAAKFY010000002">
    <property type="protein sequence ID" value="KAF3860888.1"/>
    <property type="molecule type" value="Genomic_DNA"/>
</dbReference>
<organism evidence="2 3">
    <name type="scientific">Dissostichus mawsoni</name>
    <name type="common">Antarctic cod</name>
    <dbReference type="NCBI Taxonomy" id="36200"/>
    <lineage>
        <taxon>Eukaryota</taxon>
        <taxon>Metazoa</taxon>
        <taxon>Chordata</taxon>
        <taxon>Craniata</taxon>
        <taxon>Vertebrata</taxon>
        <taxon>Euteleostomi</taxon>
        <taxon>Actinopterygii</taxon>
        <taxon>Neopterygii</taxon>
        <taxon>Teleostei</taxon>
        <taxon>Neoteleostei</taxon>
        <taxon>Acanthomorphata</taxon>
        <taxon>Eupercaria</taxon>
        <taxon>Perciformes</taxon>
        <taxon>Notothenioidei</taxon>
        <taxon>Nototheniidae</taxon>
        <taxon>Dissostichus</taxon>
    </lineage>
</organism>
<evidence type="ECO:0000256" key="1">
    <source>
        <dbReference type="SAM" id="SignalP"/>
    </source>
</evidence>
<feature type="chain" id="PRO_5029692160" evidence="1">
    <location>
        <begin position="30"/>
        <end position="124"/>
    </location>
</feature>
<accession>A0A7J5ZKI4</accession>
<comment type="caution">
    <text evidence="2">The sequence shown here is derived from an EMBL/GenBank/DDBJ whole genome shotgun (WGS) entry which is preliminary data.</text>
</comment>
<keyword evidence="1" id="KW-0732">Signal</keyword>
<name>A0A7J5ZKI4_DISMA</name>
<evidence type="ECO:0000313" key="3">
    <source>
        <dbReference type="Proteomes" id="UP000518266"/>
    </source>
</evidence>
<feature type="signal peptide" evidence="1">
    <location>
        <begin position="1"/>
        <end position="29"/>
    </location>
</feature>
<protein>
    <submittedName>
        <fullName evidence="2">Uncharacterized protein</fullName>
    </submittedName>
</protein>
<reference evidence="2 3" key="1">
    <citation type="submission" date="2020-03" db="EMBL/GenBank/DDBJ databases">
        <title>Dissostichus mawsoni Genome sequencing and assembly.</title>
        <authorList>
            <person name="Park H."/>
        </authorList>
    </citation>
    <scope>NUCLEOTIDE SEQUENCE [LARGE SCALE GENOMIC DNA]</scope>
    <source>
        <strain evidence="2">DM0001</strain>
        <tissue evidence="2">Muscle</tissue>
    </source>
</reference>